<gene>
    <name evidence="1" type="ORF">RHMOL_Rhmol09G0198500</name>
</gene>
<dbReference type="EMBL" id="CM046396">
    <property type="protein sequence ID" value="KAI8539639.1"/>
    <property type="molecule type" value="Genomic_DNA"/>
</dbReference>
<name>A0ACC0MFG0_RHOML</name>
<reference evidence="1" key="1">
    <citation type="submission" date="2022-02" db="EMBL/GenBank/DDBJ databases">
        <title>Plant Genome Project.</title>
        <authorList>
            <person name="Zhang R.-G."/>
        </authorList>
    </citation>
    <scope>NUCLEOTIDE SEQUENCE</scope>
    <source>
        <strain evidence="1">AT1</strain>
    </source>
</reference>
<proteinExistence type="predicted"/>
<protein>
    <submittedName>
        <fullName evidence="1">Uncharacterized protein</fullName>
    </submittedName>
</protein>
<keyword evidence="2" id="KW-1185">Reference proteome</keyword>
<evidence type="ECO:0000313" key="2">
    <source>
        <dbReference type="Proteomes" id="UP001062846"/>
    </source>
</evidence>
<evidence type="ECO:0000313" key="1">
    <source>
        <dbReference type="EMBL" id="KAI8539639.1"/>
    </source>
</evidence>
<comment type="caution">
    <text evidence="1">The sequence shown here is derived from an EMBL/GenBank/DDBJ whole genome shotgun (WGS) entry which is preliminary data.</text>
</comment>
<accession>A0ACC0MFG0</accession>
<sequence length="98" mass="11368">MISMISFCGGIHTILTNKREGNINLLLKRVNKIALCVFLENTYHSNFRIWTFCNRKVDFSICVVLLLTKMRRGPCSPPFLLPFLLHPEWDSLNDIQLS</sequence>
<organism evidence="1 2">
    <name type="scientific">Rhododendron molle</name>
    <name type="common">Chinese azalea</name>
    <name type="synonym">Azalea mollis</name>
    <dbReference type="NCBI Taxonomy" id="49168"/>
    <lineage>
        <taxon>Eukaryota</taxon>
        <taxon>Viridiplantae</taxon>
        <taxon>Streptophyta</taxon>
        <taxon>Embryophyta</taxon>
        <taxon>Tracheophyta</taxon>
        <taxon>Spermatophyta</taxon>
        <taxon>Magnoliopsida</taxon>
        <taxon>eudicotyledons</taxon>
        <taxon>Gunneridae</taxon>
        <taxon>Pentapetalae</taxon>
        <taxon>asterids</taxon>
        <taxon>Ericales</taxon>
        <taxon>Ericaceae</taxon>
        <taxon>Ericoideae</taxon>
        <taxon>Rhodoreae</taxon>
        <taxon>Rhododendron</taxon>
    </lineage>
</organism>
<dbReference type="Proteomes" id="UP001062846">
    <property type="component" value="Chromosome 9"/>
</dbReference>